<protein>
    <submittedName>
        <fullName evidence="2">Uncharacterized protein</fullName>
    </submittedName>
</protein>
<dbReference type="InParanoid" id="A0A409VEH7"/>
<dbReference type="Proteomes" id="UP000284706">
    <property type="component" value="Unassembled WGS sequence"/>
</dbReference>
<evidence type="ECO:0000313" key="2">
    <source>
        <dbReference type="EMBL" id="PPQ64390.1"/>
    </source>
</evidence>
<comment type="caution">
    <text evidence="2">The sequence shown here is derived from an EMBL/GenBank/DDBJ whole genome shotgun (WGS) entry which is preliminary data.</text>
</comment>
<evidence type="ECO:0000313" key="3">
    <source>
        <dbReference type="Proteomes" id="UP000284706"/>
    </source>
</evidence>
<keyword evidence="3" id="KW-1185">Reference proteome</keyword>
<sequence>MDQFNCPGLHYDYDLNNLASYNVQPNHPLATHVPLHAPVPLPIHVPLLYSGFQVDATDSSYDAIHYDLDQQSPGSDDSMTACDPQNDELDFKQQRTLGSLQPTFPTPSELLAELASKDMSSGNDGLASDPRPESASKARRRAMAKSVGFVPTDPDTISSHEKKRHYLESLEQYIIYLHQQFELIGATPPPLTRVNNYRGLTSKSIRTLLVHMENTTRSLNSRTRADEQKFLRLRDQVMLLDHSYC</sequence>
<dbReference type="STRING" id="231916.A0A409VEH7"/>
<proteinExistence type="predicted"/>
<reference evidence="2 3" key="1">
    <citation type="journal article" date="2018" name="Evol. Lett.">
        <title>Horizontal gene cluster transfer increased hallucinogenic mushroom diversity.</title>
        <authorList>
            <person name="Reynolds H.T."/>
            <person name="Vijayakumar V."/>
            <person name="Gluck-Thaler E."/>
            <person name="Korotkin H.B."/>
            <person name="Matheny P.B."/>
            <person name="Slot J.C."/>
        </authorList>
    </citation>
    <scope>NUCLEOTIDE SEQUENCE [LARGE SCALE GENOMIC DNA]</scope>
    <source>
        <strain evidence="2 3">SRW20</strain>
    </source>
</reference>
<accession>A0A409VEH7</accession>
<evidence type="ECO:0000256" key="1">
    <source>
        <dbReference type="SAM" id="MobiDB-lite"/>
    </source>
</evidence>
<organism evidence="2 3">
    <name type="scientific">Gymnopilus dilepis</name>
    <dbReference type="NCBI Taxonomy" id="231916"/>
    <lineage>
        <taxon>Eukaryota</taxon>
        <taxon>Fungi</taxon>
        <taxon>Dikarya</taxon>
        <taxon>Basidiomycota</taxon>
        <taxon>Agaricomycotina</taxon>
        <taxon>Agaricomycetes</taxon>
        <taxon>Agaricomycetidae</taxon>
        <taxon>Agaricales</taxon>
        <taxon>Agaricineae</taxon>
        <taxon>Hymenogastraceae</taxon>
        <taxon>Gymnopilus</taxon>
    </lineage>
</organism>
<name>A0A409VEH7_9AGAR</name>
<gene>
    <name evidence="2" type="ORF">CVT26_002097</name>
</gene>
<feature type="region of interest" description="Disordered" evidence="1">
    <location>
        <begin position="118"/>
        <end position="140"/>
    </location>
</feature>
<dbReference type="AlphaFoldDB" id="A0A409VEH7"/>
<dbReference type="OrthoDB" id="3258400at2759"/>
<dbReference type="EMBL" id="NHYE01005667">
    <property type="protein sequence ID" value="PPQ64390.1"/>
    <property type="molecule type" value="Genomic_DNA"/>
</dbReference>